<evidence type="ECO:0000313" key="2">
    <source>
        <dbReference type="Proteomes" id="UP000836387"/>
    </source>
</evidence>
<name>A0ACA9UFK3_BIOOC</name>
<reference evidence="1" key="2">
    <citation type="submission" date="2021-10" db="EMBL/GenBank/DDBJ databases">
        <authorList>
            <person name="Piombo E."/>
        </authorList>
    </citation>
    <scope>NUCLEOTIDE SEQUENCE</scope>
</reference>
<accession>A0ACA9UFK3</accession>
<proteinExistence type="predicted"/>
<gene>
    <name evidence="1" type="ORF">CRV2_00021611</name>
</gene>
<protein>
    <submittedName>
        <fullName evidence="1">Uncharacterized protein</fullName>
    </submittedName>
</protein>
<reference evidence="1" key="1">
    <citation type="submission" date="2020-04" db="EMBL/GenBank/DDBJ databases">
        <authorList>
            <person name="Broberg M."/>
        </authorList>
    </citation>
    <scope>NUCLEOTIDE SEQUENCE</scope>
</reference>
<dbReference type="Proteomes" id="UP000836387">
    <property type="component" value="Unassembled WGS sequence"/>
</dbReference>
<comment type="caution">
    <text evidence="1">The sequence shown here is derived from an EMBL/GenBank/DDBJ whole genome shotgun (WGS) entry which is preliminary data.</text>
</comment>
<organism evidence="1 2">
    <name type="scientific">Clonostachys rosea f. rosea IK726</name>
    <dbReference type="NCBI Taxonomy" id="1349383"/>
    <lineage>
        <taxon>Eukaryota</taxon>
        <taxon>Fungi</taxon>
        <taxon>Dikarya</taxon>
        <taxon>Ascomycota</taxon>
        <taxon>Pezizomycotina</taxon>
        <taxon>Sordariomycetes</taxon>
        <taxon>Hypocreomycetidae</taxon>
        <taxon>Hypocreales</taxon>
        <taxon>Bionectriaceae</taxon>
        <taxon>Clonostachys</taxon>
    </lineage>
</organism>
<keyword evidence="2" id="KW-1185">Reference proteome</keyword>
<dbReference type="EMBL" id="CADEHS020000438">
    <property type="protein sequence ID" value="CAG9951867.1"/>
    <property type="molecule type" value="Genomic_DNA"/>
</dbReference>
<evidence type="ECO:0000313" key="1">
    <source>
        <dbReference type="EMBL" id="CAG9951867.1"/>
    </source>
</evidence>
<sequence>MEHGFIKAKTSNPKIWYLVSENSLGIEIIGDRDRYLWEQRVLIGILEEEIESGLSKSGGTREEIILRCEEIHEVSRILDVRKVYLISYFPEQ</sequence>